<protein>
    <submittedName>
        <fullName evidence="1">Uncharacterized protein</fullName>
    </submittedName>
</protein>
<dbReference type="Proteomes" id="UP000006233">
    <property type="component" value="Unassembled WGS sequence"/>
</dbReference>
<evidence type="ECO:0000313" key="2">
    <source>
        <dbReference type="Proteomes" id="UP000006233"/>
    </source>
</evidence>
<evidence type="ECO:0000313" key="1">
    <source>
        <dbReference type="EMBL" id="EEX75278.1"/>
    </source>
</evidence>
<dbReference type="STRING" id="634994.GCWU000323_00527"/>
<sequence length="111" mass="13416">MHLKKILKKQYKRFLKNWEQFNFFYANSFDKMQINPKEKEGGAGMGEEEISYVQGRKINVKKVVAAFENLKGLTEEEFEEIVDMYRHYFKKEIKKSPAILNRKRMKYLIKL</sequence>
<dbReference type="AlphaFoldDB" id="C9MV56"/>
<reference evidence="1 2" key="1">
    <citation type="submission" date="2009-09" db="EMBL/GenBank/DDBJ databases">
        <authorList>
            <person name="Weinstock G."/>
            <person name="Sodergren E."/>
            <person name="Clifton S."/>
            <person name="Fulton L."/>
            <person name="Fulton B."/>
            <person name="Courtney L."/>
            <person name="Fronick C."/>
            <person name="Harrison M."/>
            <person name="Strong C."/>
            <person name="Farmer C."/>
            <person name="Delahaunty K."/>
            <person name="Markovic C."/>
            <person name="Hall O."/>
            <person name="Minx P."/>
            <person name="Tomlinson C."/>
            <person name="Mitreva M."/>
            <person name="Nelson J."/>
            <person name="Hou S."/>
            <person name="Wollam A."/>
            <person name="Pepin K.H."/>
            <person name="Johnson M."/>
            <person name="Bhonagiri V."/>
            <person name="Nash W.E."/>
            <person name="Warren W."/>
            <person name="Chinwalla A."/>
            <person name="Mardis E.R."/>
            <person name="Wilson R.K."/>
        </authorList>
    </citation>
    <scope>NUCLEOTIDE SEQUENCE [LARGE SCALE GENOMIC DNA]</scope>
    <source>
        <strain evidence="1 2">F0254</strain>
    </source>
</reference>
<name>C9MV56_9FUSO</name>
<dbReference type="HOGENOM" id="CLU_2155209_0_0_0"/>
<accession>C9MV56</accession>
<gene>
    <name evidence="1" type="ORF">GCWU000323_00527</name>
</gene>
<organism evidence="1 2">
    <name type="scientific">Leptotrichia hofstadii F0254</name>
    <dbReference type="NCBI Taxonomy" id="634994"/>
    <lineage>
        <taxon>Bacteria</taxon>
        <taxon>Fusobacteriati</taxon>
        <taxon>Fusobacteriota</taxon>
        <taxon>Fusobacteriia</taxon>
        <taxon>Fusobacteriales</taxon>
        <taxon>Leptotrichiaceae</taxon>
        <taxon>Leptotrichia</taxon>
    </lineage>
</organism>
<comment type="caution">
    <text evidence="1">The sequence shown here is derived from an EMBL/GenBank/DDBJ whole genome shotgun (WGS) entry which is preliminary data.</text>
</comment>
<dbReference type="EMBL" id="ACVB02000007">
    <property type="protein sequence ID" value="EEX75278.1"/>
    <property type="molecule type" value="Genomic_DNA"/>
</dbReference>
<proteinExistence type="predicted"/>